<gene>
    <name evidence="3" type="ORF">NGRA_1390</name>
</gene>
<feature type="region of interest" description="Disordered" evidence="1">
    <location>
        <begin position="124"/>
        <end position="148"/>
    </location>
</feature>
<evidence type="ECO:0000256" key="2">
    <source>
        <dbReference type="SAM" id="Phobius"/>
    </source>
</evidence>
<proteinExistence type="predicted"/>
<evidence type="ECO:0000313" key="4">
    <source>
        <dbReference type="Proteomes" id="UP000740883"/>
    </source>
</evidence>
<protein>
    <submittedName>
        <fullName evidence="3">Uncharacterized protein</fullName>
    </submittedName>
</protein>
<reference evidence="3 4" key="1">
    <citation type="journal article" date="2020" name="Genome Biol. Evol.">
        <title>Comparative genomics of strictly vertically transmitted, feminizing microsporidia endosymbionts of amphipod crustaceans.</title>
        <authorList>
            <person name="Cormier A."/>
            <person name="Chebbi M.A."/>
            <person name="Giraud I."/>
            <person name="Wattier R."/>
            <person name="Teixeira M."/>
            <person name="Gilbert C."/>
            <person name="Rigaud T."/>
            <person name="Cordaux R."/>
        </authorList>
    </citation>
    <scope>NUCLEOTIDE SEQUENCE [LARGE SCALE GENOMIC DNA]</scope>
    <source>
        <strain evidence="3 4">Ou3-Ou53</strain>
    </source>
</reference>
<feature type="compositionally biased region" description="Basic and acidic residues" evidence="1">
    <location>
        <begin position="138"/>
        <end position="148"/>
    </location>
</feature>
<accession>A0A9P6KZ79</accession>
<name>A0A9P6KZ79_9MICR</name>
<comment type="caution">
    <text evidence="3">The sequence shown here is derived from an EMBL/GenBank/DDBJ whole genome shotgun (WGS) entry which is preliminary data.</text>
</comment>
<keyword evidence="4" id="KW-1185">Reference proteome</keyword>
<keyword evidence="2" id="KW-1133">Transmembrane helix</keyword>
<dbReference type="OrthoDB" id="2198725at2759"/>
<organism evidence="3 4">
    <name type="scientific">Nosema granulosis</name>
    <dbReference type="NCBI Taxonomy" id="83296"/>
    <lineage>
        <taxon>Eukaryota</taxon>
        <taxon>Fungi</taxon>
        <taxon>Fungi incertae sedis</taxon>
        <taxon>Microsporidia</taxon>
        <taxon>Nosematidae</taxon>
        <taxon>Nosema</taxon>
    </lineage>
</organism>
<dbReference type="Proteomes" id="UP000740883">
    <property type="component" value="Unassembled WGS sequence"/>
</dbReference>
<keyword evidence="2" id="KW-0472">Membrane</keyword>
<evidence type="ECO:0000256" key="1">
    <source>
        <dbReference type="SAM" id="MobiDB-lite"/>
    </source>
</evidence>
<feature type="transmembrane region" description="Helical" evidence="2">
    <location>
        <begin position="207"/>
        <end position="224"/>
    </location>
</feature>
<dbReference type="AlphaFoldDB" id="A0A9P6KZ79"/>
<evidence type="ECO:0000313" key="3">
    <source>
        <dbReference type="EMBL" id="KAF9763261.1"/>
    </source>
</evidence>
<dbReference type="EMBL" id="SBJO01000085">
    <property type="protein sequence ID" value="KAF9763261.1"/>
    <property type="molecule type" value="Genomic_DNA"/>
</dbReference>
<sequence length="227" mass="26368">MTNNNFDERIIKQYQNRILTENEISRICTQAVEEGILQKEDIKRTTGCTTVELLNNIKEWKSAFLHNALKLDGSSDSELETAKENIEEEHNKLYEIGNTSYFYTPSKRSESFYSQIYNSPIAVGKTEPDNPFSSPFRRPNENTSKENNSTKEILEFESFCEDLKEKTRSIKKQSTDRTAETVKKLVDRFIDYTEKRKPGPKDSGKRFYAFVIFLILSLICLYTPKPV</sequence>
<keyword evidence="2" id="KW-0812">Transmembrane</keyword>